<sequence>MECLARKWGICSGHELLHFWLFHICQVPEESITESRAMKSRLGRYHFHHNPNLLVNREIPGFKPGISFLVEGLSFASGCWQAKQHNSMTSNASTKEKKRVEDSGVSPSGFSSVFLIVFRVNPVFYEFLVHKHKQLPLL</sequence>
<dbReference type="EMBL" id="FOXH01000005">
    <property type="protein sequence ID" value="SFP72206.1"/>
    <property type="molecule type" value="Genomic_DNA"/>
</dbReference>
<dbReference type="Proteomes" id="UP000199306">
    <property type="component" value="Unassembled WGS sequence"/>
</dbReference>
<reference evidence="2 3" key="1">
    <citation type="submission" date="2016-10" db="EMBL/GenBank/DDBJ databases">
        <authorList>
            <person name="de Groot N.N."/>
        </authorList>
    </citation>
    <scope>NUCLEOTIDE SEQUENCE [LARGE SCALE GENOMIC DNA]</scope>
    <source>
        <strain evidence="3">E92,LMG 26720,CCM 7988</strain>
    </source>
</reference>
<keyword evidence="3" id="KW-1185">Reference proteome</keyword>
<evidence type="ECO:0000256" key="1">
    <source>
        <dbReference type="SAM" id="MobiDB-lite"/>
    </source>
</evidence>
<protein>
    <submittedName>
        <fullName evidence="2">Uncharacterized protein</fullName>
    </submittedName>
</protein>
<evidence type="ECO:0000313" key="3">
    <source>
        <dbReference type="Proteomes" id="UP000199306"/>
    </source>
</evidence>
<name>A0A1I5SPH9_9BACT</name>
<feature type="region of interest" description="Disordered" evidence="1">
    <location>
        <begin position="87"/>
        <end position="106"/>
    </location>
</feature>
<organism evidence="2 3">
    <name type="scientific">Pseudarcicella hirudinis</name>
    <dbReference type="NCBI Taxonomy" id="1079859"/>
    <lineage>
        <taxon>Bacteria</taxon>
        <taxon>Pseudomonadati</taxon>
        <taxon>Bacteroidota</taxon>
        <taxon>Cytophagia</taxon>
        <taxon>Cytophagales</taxon>
        <taxon>Flectobacillaceae</taxon>
        <taxon>Pseudarcicella</taxon>
    </lineage>
</organism>
<dbReference type="AlphaFoldDB" id="A0A1I5SPH9"/>
<gene>
    <name evidence="2" type="ORF">SAMN04515674_105116</name>
</gene>
<accession>A0A1I5SPH9</accession>
<evidence type="ECO:0000313" key="2">
    <source>
        <dbReference type="EMBL" id="SFP72206.1"/>
    </source>
</evidence>
<proteinExistence type="predicted"/>